<dbReference type="STRING" id="585529.HMPREF0291_11201"/>
<dbReference type="Proteomes" id="UP000004208">
    <property type="component" value="Unassembled WGS sequence"/>
</dbReference>
<keyword evidence="2" id="KW-0812">Transmembrane</keyword>
<dbReference type="AlphaFoldDB" id="D7WEG7"/>
<accession>D7WEG7</accession>
<keyword evidence="2" id="KW-0472">Membrane</keyword>
<gene>
    <name evidence="3" type="ORF">HMPREF0291_11201</name>
</gene>
<sequence length="399" mass="42316">MTTPNNPASNSAGQWGNPQPGHQPNPSQWGAQPNQPNQPQGQPQWGAQPNQPNQPQGQPQWGAQPGQPQGQPQWGAQPGQPGGTMQAPKVMPVWPTWAMLGFFLLSFLTSFMTVSRTIVDLDDFEGLGSIGGTLNWWGAFSVESSGLGRLGEAALKDEVTGTFLIGIGTVLTLGCYIAATVLYFLGKEKLGAILGIIAAGLQLSGILFFFFSSIGDDYTSLGAGWWMWLLFGILALALSIFLLVKGRSGIEGQFAKAKNSVQQAQQRNAQQQFQQQSQQGQQGFQQPGQPGQGFQQPQPYGQPAQQPQQGFQQPYQQDQQGFQPPQQSNQQSGSTSYRVEPSSTSSTTDVSSSGTASSDVPSSGGQSTWGDTSGGTSAGTSTGPSPETDSSTGTEENPR</sequence>
<feature type="transmembrane region" description="Helical" evidence="2">
    <location>
        <begin position="163"/>
        <end position="185"/>
    </location>
</feature>
<evidence type="ECO:0000256" key="2">
    <source>
        <dbReference type="SAM" id="Phobius"/>
    </source>
</evidence>
<proteinExistence type="predicted"/>
<dbReference type="PANTHER" id="PTHR33590">
    <property type="entry name" value="GLUTENIN, HIGH MOLECULAR WEIGHT SUBUNIT PW212-RELATED PROTEIN"/>
    <property type="match status" value="1"/>
</dbReference>
<dbReference type="PANTHER" id="PTHR33590:SF1">
    <property type="entry name" value="PDZ DOMAIN-CONTAINING PROTEIN"/>
    <property type="match status" value="1"/>
</dbReference>
<evidence type="ECO:0000313" key="4">
    <source>
        <dbReference type="Proteomes" id="UP000004208"/>
    </source>
</evidence>
<feature type="compositionally biased region" description="Low complexity" evidence="1">
    <location>
        <begin position="28"/>
        <end position="79"/>
    </location>
</feature>
<feature type="compositionally biased region" description="Polar residues" evidence="1">
    <location>
        <begin position="387"/>
        <end position="399"/>
    </location>
</feature>
<dbReference type="eggNOG" id="ENOG5032DGK">
    <property type="taxonomic scope" value="Bacteria"/>
</dbReference>
<feature type="transmembrane region" description="Helical" evidence="2">
    <location>
        <begin position="192"/>
        <end position="211"/>
    </location>
</feature>
<feature type="region of interest" description="Disordered" evidence="1">
    <location>
        <begin position="1"/>
        <end position="87"/>
    </location>
</feature>
<feature type="region of interest" description="Disordered" evidence="1">
    <location>
        <begin position="265"/>
        <end position="399"/>
    </location>
</feature>
<feature type="compositionally biased region" description="Low complexity" evidence="1">
    <location>
        <begin position="341"/>
        <end position="371"/>
    </location>
</feature>
<evidence type="ECO:0000256" key="1">
    <source>
        <dbReference type="SAM" id="MobiDB-lite"/>
    </source>
</evidence>
<protein>
    <submittedName>
        <fullName evidence="3">Uncharacterized protein</fullName>
    </submittedName>
</protein>
<organism evidence="3 4">
    <name type="scientific">Corynebacterium genitalium ATCC 33030</name>
    <dbReference type="NCBI Taxonomy" id="585529"/>
    <lineage>
        <taxon>Bacteria</taxon>
        <taxon>Bacillati</taxon>
        <taxon>Actinomycetota</taxon>
        <taxon>Actinomycetes</taxon>
        <taxon>Mycobacteriales</taxon>
        <taxon>Corynebacteriaceae</taxon>
        <taxon>Corynebacterium</taxon>
    </lineage>
</organism>
<comment type="caution">
    <text evidence="3">The sequence shown here is derived from an EMBL/GenBank/DDBJ whole genome shotgun (WGS) entry which is preliminary data.</text>
</comment>
<feature type="transmembrane region" description="Helical" evidence="2">
    <location>
        <begin position="94"/>
        <end position="114"/>
    </location>
</feature>
<keyword evidence="4" id="KW-1185">Reference proteome</keyword>
<feature type="compositionally biased region" description="Polar residues" evidence="1">
    <location>
        <begin position="1"/>
        <end position="27"/>
    </location>
</feature>
<feature type="compositionally biased region" description="Low complexity" evidence="1">
    <location>
        <begin position="265"/>
        <end position="333"/>
    </location>
</feature>
<dbReference type="HOGENOM" id="CLU_690220_0_0_11"/>
<dbReference type="RefSeq" id="WP_005289452.1">
    <property type="nucleotide sequence ID" value="NZ_CM000961.1"/>
</dbReference>
<dbReference type="EMBL" id="ACLJ02000003">
    <property type="protein sequence ID" value="EFK53544.1"/>
    <property type="molecule type" value="Genomic_DNA"/>
</dbReference>
<name>D7WEG7_9CORY</name>
<reference evidence="3" key="1">
    <citation type="submission" date="2010-06" db="EMBL/GenBank/DDBJ databases">
        <authorList>
            <person name="Muzny D."/>
            <person name="Qin X."/>
            <person name="Buhay C."/>
            <person name="Dugan-Rocha S."/>
            <person name="Ding Y."/>
            <person name="Chen G."/>
            <person name="Hawes A."/>
            <person name="Holder M."/>
            <person name="Jhangiani S."/>
            <person name="Johnson A."/>
            <person name="Khan Z."/>
            <person name="Li Z."/>
            <person name="Liu W."/>
            <person name="Liu X."/>
            <person name="Perez L."/>
            <person name="Shen H."/>
            <person name="Wang Q."/>
            <person name="Watt J."/>
            <person name="Xi L."/>
            <person name="Xin Y."/>
            <person name="Zhou J."/>
            <person name="Deng J."/>
            <person name="Jiang H."/>
            <person name="Liu Y."/>
            <person name="Qu J."/>
            <person name="Song X.-Z."/>
            <person name="Zhang L."/>
            <person name="Villasana D."/>
            <person name="Johnson A."/>
            <person name="Liu J."/>
            <person name="Liyanage D."/>
            <person name="Lorensuhewa L."/>
            <person name="Robinson T."/>
            <person name="Song A."/>
            <person name="Song B.-B."/>
            <person name="Dinh H."/>
            <person name="Thornton R."/>
            <person name="Coyle M."/>
            <person name="Francisco L."/>
            <person name="Jackson L."/>
            <person name="Javaid M."/>
            <person name="Korchina V."/>
            <person name="Kovar C."/>
            <person name="Mata R."/>
            <person name="Mathew T."/>
            <person name="Ngo R."/>
            <person name="Nguyen L."/>
            <person name="Nguyen N."/>
            <person name="Okwuonu G."/>
            <person name="Ongeri F."/>
            <person name="Pham C."/>
            <person name="Simmons D."/>
            <person name="Wilczek-Boney K."/>
            <person name="Hale W."/>
            <person name="Jakkamsetti A."/>
            <person name="Pham P."/>
            <person name="Ruth R."/>
            <person name="San Lucas F."/>
            <person name="Warren J."/>
            <person name="Zhang J."/>
            <person name="Zhao Z."/>
            <person name="Zhou C."/>
            <person name="Zhu D."/>
            <person name="Lee S."/>
            <person name="Bess C."/>
            <person name="Blankenburg K."/>
            <person name="Forbes L."/>
            <person name="Fu Q."/>
            <person name="Gubbala S."/>
            <person name="Hirani K."/>
            <person name="Jayaseelan J.C."/>
            <person name="Lara F."/>
            <person name="Munidasa M."/>
            <person name="Palculict T."/>
            <person name="Patil S."/>
            <person name="Pu L.-L."/>
            <person name="Saada N."/>
            <person name="Tang L."/>
            <person name="Weissenberger G."/>
            <person name="Zhu Y."/>
            <person name="Hemphill L."/>
            <person name="Shang Y."/>
            <person name="Youmans B."/>
            <person name="Ayvaz T."/>
            <person name="Ross M."/>
            <person name="Santibanez J."/>
            <person name="Aqrawi P."/>
            <person name="Gross S."/>
            <person name="Joshi V."/>
            <person name="Fowler G."/>
            <person name="Nazareth L."/>
            <person name="Reid J."/>
            <person name="Worley K."/>
            <person name="Petrosino J."/>
            <person name="Highlander S."/>
            <person name="Gibbs R."/>
        </authorList>
    </citation>
    <scope>NUCLEOTIDE SEQUENCE [LARGE SCALE GENOMIC DNA]</scope>
    <source>
        <strain evidence="3">ATCC 33030</strain>
    </source>
</reference>
<keyword evidence="2" id="KW-1133">Transmembrane helix</keyword>
<feature type="transmembrane region" description="Helical" evidence="2">
    <location>
        <begin position="223"/>
        <end position="244"/>
    </location>
</feature>
<evidence type="ECO:0000313" key="3">
    <source>
        <dbReference type="EMBL" id="EFK53544.1"/>
    </source>
</evidence>